<dbReference type="InterPro" id="IPR044925">
    <property type="entry name" value="His-Me_finger_sf"/>
</dbReference>
<sequence>YLHNKISSMEIWKEIKDYEGLYEVSNYGRIKSLDSNIILTPCKPATSGLSVTLSKNRVNTKFQVSRLVAAAFIPNPDNKPYVDHIDGVKYHNFADNLRWCTQKENMNYKPARRNKIKYNCQIVGYGADGKECVRFDNYIDAEKRGMYRHLIKKSVDTGKPYKGILYKEEK</sequence>
<protein>
    <submittedName>
        <fullName evidence="2">NUMOD4 domain-containing protein</fullName>
    </submittedName>
</protein>
<dbReference type="InterPro" id="IPR010902">
    <property type="entry name" value="NUMOD4"/>
</dbReference>
<evidence type="ECO:0000313" key="3">
    <source>
        <dbReference type="Proteomes" id="UP001589645"/>
    </source>
</evidence>
<feature type="domain" description="NUMOD4" evidence="1">
    <location>
        <begin position="10"/>
        <end position="48"/>
    </location>
</feature>
<dbReference type="Gene3D" id="3.90.75.20">
    <property type="match status" value="1"/>
</dbReference>
<accession>A0ABV5HUM2</accession>
<comment type="caution">
    <text evidence="2">The sequence shown here is derived from an EMBL/GenBank/DDBJ whole genome shotgun (WGS) entry which is preliminary data.</text>
</comment>
<dbReference type="Pfam" id="PF07463">
    <property type="entry name" value="NUMOD4"/>
    <property type="match status" value="1"/>
</dbReference>
<proteinExistence type="predicted"/>
<evidence type="ECO:0000259" key="1">
    <source>
        <dbReference type="Pfam" id="PF07463"/>
    </source>
</evidence>
<gene>
    <name evidence="2" type="ORF">ACFFUV_23905</name>
</gene>
<dbReference type="EMBL" id="JBHMEP010000134">
    <property type="protein sequence ID" value="MFB9137964.1"/>
    <property type="molecule type" value="Genomic_DNA"/>
</dbReference>
<dbReference type="RefSeq" id="WP_390198514.1">
    <property type="nucleotide sequence ID" value="NZ_JBHMEP010000134.1"/>
</dbReference>
<feature type="non-terminal residue" evidence="2">
    <location>
        <position position="1"/>
    </location>
</feature>
<evidence type="ECO:0000313" key="2">
    <source>
        <dbReference type="EMBL" id="MFB9137964.1"/>
    </source>
</evidence>
<reference evidence="2 3" key="1">
    <citation type="submission" date="2024-09" db="EMBL/GenBank/DDBJ databases">
        <authorList>
            <person name="Sun Q."/>
            <person name="Mori K."/>
        </authorList>
    </citation>
    <scope>NUCLEOTIDE SEQUENCE [LARGE SCALE GENOMIC DNA]</scope>
    <source>
        <strain evidence="2 3">CECT 8064</strain>
    </source>
</reference>
<dbReference type="Proteomes" id="UP001589645">
    <property type="component" value="Unassembled WGS sequence"/>
</dbReference>
<keyword evidence="3" id="KW-1185">Reference proteome</keyword>
<organism evidence="2 3">
    <name type="scientific">Vibrio olivae</name>
    <dbReference type="NCBI Taxonomy" id="1243002"/>
    <lineage>
        <taxon>Bacteria</taxon>
        <taxon>Pseudomonadati</taxon>
        <taxon>Pseudomonadota</taxon>
        <taxon>Gammaproteobacteria</taxon>
        <taxon>Vibrionales</taxon>
        <taxon>Vibrionaceae</taxon>
        <taxon>Vibrio</taxon>
    </lineage>
</organism>
<dbReference type="SUPFAM" id="SSF54060">
    <property type="entry name" value="His-Me finger endonucleases"/>
    <property type="match status" value="1"/>
</dbReference>
<name>A0ABV5HUM2_9VIBR</name>